<protein>
    <recommendedName>
        <fullName evidence="2">Luciferase-like domain-containing protein</fullName>
    </recommendedName>
</protein>
<accession>A0A382XJ09</accession>
<keyword evidence="1" id="KW-0560">Oxidoreductase</keyword>
<dbReference type="InterPro" id="IPR011251">
    <property type="entry name" value="Luciferase-like_dom"/>
</dbReference>
<proteinExistence type="predicted"/>
<dbReference type="Gene3D" id="3.20.20.30">
    <property type="entry name" value="Luciferase-like domain"/>
    <property type="match status" value="1"/>
</dbReference>
<dbReference type="PANTHER" id="PTHR43244">
    <property type="match status" value="1"/>
</dbReference>
<name>A0A382XJ09_9ZZZZ</name>
<gene>
    <name evidence="3" type="ORF">METZ01_LOCUS423449</name>
</gene>
<dbReference type="GO" id="GO:0016705">
    <property type="term" value="F:oxidoreductase activity, acting on paired donors, with incorporation or reduction of molecular oxygen"/>
    <property type="evidence" value="ECO:0007669"/>
    <property type="project" value="InterPro"/>
</dbReference>
<feature type="domain" description="Luciferase-like" evidence="2">
    <location>
        <begin position="14"/>
        <end position="139"/>
    </location>
</feature>
<evidence type="ECO:0000259" key="2">
    <source>
        <dbReference type="Pfam" id="PF00296"/>
    </source>
</evidence>
<reference evidence="3" key="1">
    <citation type="submission" date="2018-05" db="EMBL/GenBank/DDBJ databases">
        <authorList>
            <person name="Lanie J.A."/>
            <person name="Ng W.-L."/>
            <person name="Kazmierczak K.M."/>
            <person name="Andrzejewski T.M."/>
            <person name="Davidsen T.M."/>
            <person name="Wayne K.J."/>
            <person name="Tettelin H."/>
            <person name="Glass J.I."/>
            <person name="Rusch D."/>
            <person name="Podicherti R."/>
            <person name="Tsui H.-C.T."/>
            <person name="Winkler M.E."/>
        </authorList>
    </citation>
    <scope>NUCLEOTIDE SEQUENCE</scope>
</reference>
<dbReference type="Pfam" id="PF00296">
    <property type="entry name" value="Bac_luciferase"/>
    <property type="match status" value="1"/>
</dbReference>
<dbReference type="PANTHER" id="PTHR43244:SF1">
    <property type="entry name" value="5,10-METHYLENETETRAHYDROMETHANOPTERIN REDUCTASE"/>
    <property type="match status" value="1"/>
</dbReference>
<evidence type="ECO:0000256" key="1">
    <source>
        <dbReference type="ARBA" id="ARBA00023002"/>
    </source>
</evidence>
<dbReference type="InterPro" id="IPR050564">
    <property type="entry name" value="F420-G6PD/mer"/>
</dbReference>
<dbReference type="InterPro" id="IPR036661">
    <property type="entry name" value="Luciferase-like_sf"/>
</dbReference>
<dbReference type="SUPFAM" id="SSF51679">
    <property type="entry name" value="Bacterial luciferase-like"/>
    <property type="match status" value="1"/>
</dbReference>
<evidence type="ECO:0000313" key="3">
    <source>
        <dbReference type="EMBL" id="SVD70595.1"/>
    </source>
</evidence>
<dbReference type="EMBL" id="UINC01167865">
    <property type="protein sequence ID" value="SVD70595.1"/>
    <property type="molecule type" value="Genomic_DNA"/>
</dbReference>
<dbReference type="AlphaFoldDB" id="A0A382XJ09"/>
<sequence>MDIGICVPSHVGDIDYIVRAEELGYSHAWLADSQMIWSDCYAALALAADRTSRIKLGTGVAITGTRPAAVNAAGIATINTIAPGRTFFGVGAGNTAMRIMGLPPHRLARFEAYLTELQPLLRGEEAMMTHKGKEIPIKHVMPD</sequence>
<feature type="non-terminal residue" evidence="3">
    <location>
        <position position="143"/>
    </location>
</feature>
<organism evidence="3">
    <name type="scientific">marine metagenome</name>
    <dbReference type="NCBI Taxonomy" id="408172"/>
    <lineage>
        <taxon>unclassified sequences</taxon>
        <taxon>metagenomes</taxon>
        <taxon>ecological metagenomes</taxon>
    </lineage>
</organism>